<evidence type="ECO:0000313" key="3">
    <source>
        <dbReference type="Proteomes" id="UP001285263"/>
    </source>
</evidence>
<feature type="chain" id="PRO_5045764940" description="DUF4412 domain-containing protein" evidence="1">
    <location>
        <begin position="20"/>
        <end position="304"/>
    </location>
</feature>
<organism evidence="2 3">
    <name type="scientific">Roseateles agri</name>
    <dbReference type="NCBI Taxonomy" id="3098619"/>
    <lineage>
        <taxon>Bacteria</taxon>
        <taxon>Pseudomonadati</taxon>
        <taxon>Pseudomonadota</taxon>
        <taxon>Betaproteobacteria</taxon>
        <taxon>Burkholderiales</taxon>
        <taxon>Sphaerotilaceae</taxon>
        <taxon>Roseateles</taxon>
    </lineage>
</organism>
<accession>A0ABU5DG28</accession>
<evidence type="ECO:0000256" key="1">
    <source>
        <dbReference type="SAM" id="SignalP"/>
    </source>
</evidence>
<name>A0ABU5DG28_9BURK</name>
<keyword evidence="3" id="KW-1185">Reference proteome</keyword>
<reference evidence="2 3" key="1">
    <citation type="submission" date="2023-11" db="EMBL/GenBank/DDBJ databases">
        <title>Paucibacter sp. nov., isolated from fresh soil in Korea.</title>
        <authorList>
            <person name="Le N.T.T."/>
        </authorList>
    </citation>
    <scope>NUCLEOTIDE SEQUENCE [LARGE SCALE GENOMIC DNA]</scope>
    <source>
        <strain evidence="2 3">R3-3</strain>
    </source>
</reference>
<keyword evidence="1" id="KW-0732">Signal</keyword>
<gene>
    <name evidence="2" type="ORF">SNE35_06890</name>
</gene>
<comment type="caution">
    <text evidence="2">The sequence shown here is derived from an EMBL/GenBank/DDBJ whole genome shotgun (WGS) entry which is preliminary data.</text>
</comment>
<dbReference type="Proteomes" id="UP001285263">
    <property type="component" value="Unassembled WGS sequence"/>
</dbReference>
<evidence type="ECO:0008006" key="4">
    <source>
        <dbReference type="Google" id="ProtNLM"/>
    </source>
</evidence>
<evidence type="ECO:0000313" key="2">
    <source>
        <dbReference type="EMBL" id="MDY0744224.1"/>
    </source>
</evidence>
<dbReference type="RefSeq" id="WP_320422123.1">
    <property type="nucleotide sequence ID" value="NZ_JAXCLA010000002.1"/>
</dbReference>
<sequence length="304" mass="33570">MRTLVLALLLPLLASPALAAKAEPQEVELRFQPQPGDKLRQTINMNMQMAMNMLPGPDTNEEQRAKLQEGAKKLGKGMSMDMKMAMRVEASDADAKGDYLLHLRGEGGQMNLKMADQPPKAMPNPVGDLELDTLTNVDHNKMEILRIKSAQPALKDSKMLESMGQGLIKQAFGAMSELEGRRMKIGDSAEIPFDVQMPMAQLPANAHIVATLGFTLKSIRGGIANFDTVVKMKMDMASNEGEAQQMKMAMTGGGTGTMAYRIADHLPMRNDMLLSMRMDMQMPADVSMQMDMTMKMDARGERYR</sequence>
<dbReference type="EMBL" id="JAXCLA010000002">
    <property type="protein sequence ID" value="MDY0744224.1"/>
    <property type="molecule type" value="Genomic_DNA"/>
</dbReference>
<protein>
    <recommendedName>
        <fullName evidence="4">DUF4412 domain-containing protein</fullName>
    </recommendedName>
</protein>
<proteinExistence type="predicted"/>
<feature type="signal peptide" evidence="1">
    <location>
        <begin position="1"/>
        <end position="19"/>
    </location>
</feature>